<gene>
    <name evidence="7" type="ORF">CHS0354_030669</name>
</gene>
<dbReference type="PANTHER" id="PTHR11850">
    <property type="entry name" value="HOMEOBOX PROTEIN TRANSCRIPTION FACTORS"/>
    <property type="match status" value="1"/>
</dbReference>
<keyword evidence="8" id="KW-1185">Reference proteome</keyword>
<dbReference type="InterPro" id="IPR017970">
    <property type="entry name" value="Homeobox_CS"/>
</dbReference>
<organism evidence="7 8">
    <name type="scientific">Potamilus streckersoni</name>
    <dbReference type="NCBI Taxonomy" id="2493646"/>
    <lineage>
        <taxon>Eukaryota</taxon>
        <taxon>Metazoa</taxon>
        <taxon>Spiralia</taxon>
        <taxon>Lophotrochozoa</taxon>
        <taxon>Mollusca</taxon>
        <taxon>Bivalvia</taxon>
        <taxon>Autobranchia</taxon>
        <taxon>Heteroconchia</taxon>
        <taxon>Palaeoheterodonta</taxon>
        <taxon>Unionida</taxon>
        <taxon>Unionoidea</taxon>
        <taxon>Unionidae</taxon>
        <taxon>Ambleminae</taxon>
        <taxon>Lampsilini</taxon>
        <taxon>Potamilus</taxon>
    </lineage>
</organism>
<feature type="compositionally biased region" description="Low complexity" evidence="5">
    <location>
        <begin position="488"/>
        <end position="497"/>
    </location>
</feature>
<evidence type="ECO:0000256" key="2">
    <source>
        <dbReference type="ARBA" id="ARBA00023155"/>
    </source>
</evidence>
<dbReference type="PROSITE" id="PS50071">
    <property type="entry name" value="HOMEOBOX_2"/>
    <property type="match status" value="2"/>
</dbReference>
<dbReference type="PROSITE" id="PS00027">
    <property type="entry name" value="HOMEOBOX_1"/>
    <property type="match status" value="1"/>
</dbReference>
<feature type="domain" description="Homeobox" evidence="6">
    <location>
        <begin position="545"/>
        <end position="604"/>
    </location>
</feature>
<reference evidence="7" key="3">
    <citation type="submission" date="2023-05" db="EMBL/GenBank/DDBJ databases">
        <authorList>
            <person name="Smith C.H."/>
        </authorList>
    </citation>
    <scope>NUCLEOTIDE SEQUENCE</scope>
    <source>
        <strain evidence="7">CHS0354</strain>
        <tissue evidence="7">Mantle</tissue>
    </source>
</reference>
<evidence type="ECO:0000256" key="5">
    <source>
        <dbReference type="SAM" id="MobiDB-lite"/>
    </source>
</evidence>
<protein>
    <recommendedName>
        <fullName evidence="6">Homeobox domain-containing protein</fullName>
    </recommendedName>
</protein>
<dbReference type="Pfam" id="PF05920">
    <property type="entry name" value="Homeobox_KN"/>
    <property type="match status" value="2"/>
</dbReference>
<dbReference type="InterPro" id="IPR009057">
    <property type="entry name" value="Homeodomain-like_sf"/>
</dbReference>
<dbReference type="GO" id="GO:0000981">
    <property type="term" value="F:DNA-binding transcription factor activity, RNA polymerase II-specific"/>
    <property type="evidence" value="ECO:0007669"/>
    <property type="project" value="InterPro"/>
</dbReference>
<feature type="region of interest" description="Disordered" evidence="5">
    <location>
        <begin position="484"/>
        <end position="538"/>
    </location>
</feature>
<dbReference type="InterPro" id="IPR050224">
    <property type="entry name" value="TALE_homeobox"/>
</dbReference>
<dbReference type="AlphaFoldDB" id="A0AAE0STV7"/>
<dbReference type="Gene3D" id="1.10.10.60">
    <property type="entry name" value="Homeodomain-like"/>
    <property type="match status" value="2"/>
</dbReference>
<keyword evidence="2 4" id="KW-0371">Homeobox</keyword>
<evidence type="ECO:0000313" key="8">
    <source>
        <dbReference type="Proteomes" id="UP001195483"/>
    </source>
</evidence>
<evidence type="ECO:0000256" key="4">
    <source>
        <dbReference type="PROSITE-ProRule" id="PRU00108"/>
    </source>
</evidence>
<feature type="DNA-binding region" description="Homeobox" evidence="4">
    <location>
        <begin position="547"/>
        <end position="605"/>
    </location>
</feature>
<feature type="region of interest" description="Disordered" evidence="5">
    <location>
        <begin position="613"/>
        <end position="646"/>
    </location>
</feature>
<dbReference type="InterPro" id="IPR008422">
    <property type="entry name" value="KN_HD"/>
</dbReference>
<dbReference type="Proteomes" id="UP001195483">
    <property type="component" value="Unassembled WGS sequence"/>
</dbReference>
<name>A0AAE0STV7_9BIVA</name>
<sequence>MDNTSVPPYQGHFQSLVCANPVCSQGQQTQTCPPSVASKDVSMMNSYCNYSMFSSITPSVLPAHTQKQQALPSANPFMGQLSSSSLVRNSLPSCAPNILHQGMDLASFTSPPNTHQGYYGMYSPVTPVSPPYSPPPYSPGYLSNLQRNPMFHDLQMLLAEECNGVQVPANLITTGWNLMHLPSIDASASTIIGSQNVFFRHMQLQDKLLKVRIDPHVSADGLKVENEYSIKVGEIEMGRYQDLLANMGNTVLKTAVNSYYDKERIILVQKAEADLDRLIAKAEDIQKSIMRVNVMEKKSSQGRPPKRNVVKKQRVVRQLTFGGLDDSGERDSFDSGFKSNEEDVDIEANSDNDKQMNLNKNCAKVNGVYKLCSMKQNTMADILYEDEKCSDKTGCIQPDNKTVNLSPGKPLPGKSCSVSNDNLTTPSQCRSSQSSFKCCDFGLLSKNTDICTPGLRNDPSVELSPLNDQSDFLLKIAIGSTGKFKPVQSSSQSQDQSAHVYPEFQTSSSSQQNSNLDKPTETDNSKDRTKENMILPSPTHLPCLKTHKVLSNDAANILSTWYERHLQYPYPTDEEVKELSELTGVTGKQVKKWMANKRIRCFNTLSITGNKHPIKFKYDGRGKKRKHSEVEKDDSSSSEQNSSSLTEESRRILNNWFDSHCDNPYPLEEEKKELALQCGITPAQVKSWFANKRSRTNKTRKQIPNYFIKKFPQYVPIVEAIGQQREKARLAKKCRLNNDFTNTVPFL</sequence>
<evidence type="ECO:0000313" key="7">
    <source>
        <dbReference type="EMBL" id="KAK3598147.1"/>
    </source>
</evidence>
<accession>A0AAE0STV7</accession>
<dbReference type="InterPro" id="IPR001356">
    <property type="entry name" value="HD"/>
</dbReference>
<evidence type="ECO:0000256" key="3">
    <source>
        <dbReference type="ARBA" id="ARBA00023242"/>
    </source>
</evidence>
<feature type="compositionally biased region" description="Basic and acidic residues" evidence="5">
    <location>
        <begin position="518"/>
        <end position="531"/>
    </location>
</feature>
<dbReference type="EMBL" id="JAEAOA010001825">
    <property type="protein sequence ID" value="KAK3598147.1"/>
    <property type="molecule type" value="Genomic_DNA"/>
</dbReference>
<dbReference type="GO" id="GO:0003677">
    <property type="term" value="F:DNA binding"/>
    <property type="evidence" value="ECO:0007669"/>
    <property type="project" value="UniProtKB-UniRule"/>
</dbReference>
<feature type="domain" description="Homeobox" evidence="6">
    <location>
        <begin position="636"/>
        <end position="699"/>
    </location>
</feature>
<evidence type="ECO:0000256" key="1">
    <source>
        <dbReference type="ARBA" id="ARBA00023125"/>
    </source>
</evidence>
<keyword evidence="1 4" id="KW-0238">DNA-binding</keyword>
<comment type="caution">
    <text evidence="7">The sequence shown here is derived from an EMBL/GenBank/DDBJ whole genome shotgun (WGS) entry which is preliminary data.</text>
</comment>
<comment type="subcellular location">
    <subcellularLocation>
        <location evidence="4">Nucleus</location>
    </subcellularLocation>
</comment>
<evidence type="ECO:0000259" key="6">
    <source>
        <dbReference type="PROSITE" id="PS50071"/>
    </source>
</evidence>
<keyword evidence="3 4" id="KW-0539">Nucleus</keyword>
<dbReference type="GO" id="GO:0005634">
    <property type="term" value="C:nucleus"/>
    <property type="evidence" value="ECO:0007669"/>
    <property type="project" value="UniProtKB-SubCell"/>
</dbReference>
<reference evidence="7" key="1">
    <citation type="journal article" date="2021" name="Genome Biol. Evol.">
        <title>A High-Quality Reference Genome for a Parasitic Bivalve with Doubly Uniparental Inheritance (Bivalvia: Unionida).</title>
        <authorList>
            <person name="Smith C.H."/>
        </authorList>
    </citation>
    <scope>NUCLEOTIDE SEQUENCE</scope>
    <source>
        <strain evidence="7">CHS0354</strain>
    </source>
</reference>
<reference evidence="7" key="2">
    <citation type="journal article" date="2021" name="Genome Biol. Evol.">
        <title>Developing a high-quality reference genome for a parasitic bivalve with doubly uniparental inheritance (Bivalvia: Unionida).</title>
        <authorList>
            <person name="Smith C.H."/>
        </authorList>
    </citation>
    <scope>NUCLEOTIDE SEQUENCE</scope>
    <source>
        <strain evidence="7">CHS0354</strain>
        <tissue evidence="7">Mantle</tissue>
    </source>
</reference>
<dbReference type="SUPFAM" id="SSF46689">
    <property type="entry name" value="Homeodomain-like"/>
    <property type="match status" value="2"/>
</dbReference>
<proteinExistence type="predicted"/>
<feature type="DNA-binding region" description="Homeobox" evidence="4">
    <location>
        <begin position="638"/>
        <end position="700"/>
    </location>
</feature>
<dbReference type="SMART" id="SM00389">
    <property type="entry name" value="HOX"/>
    <property type="match status" value="2"/>
</dbReference>
<feature type="compositionally biased region" description="Low complexity" evidence="5">
    <location>
        <begin position="637"/>
        <end position="646"/>
    </location>
</feature>
<dbReference type="CDD" id="cd00086">
    <property type="entry name" value="homeodomain"/>
    <property type="match status" value="2"/>
</dbReference>